<dbReference type="GO" id="GO:0008408">
    <property type="term" value="F:3'-5' exonuclease activity"/>
    <property type="evidence" value="ECO:0007669"/>
    <property type="project" value="InterPro"/>
</dbReference>
<dbReference type="InterPro" id="IPR036397">
    <property type="entry name" value="RNaseH_sf"/>
</dbReference>
<evidence type="ECO:0000313" key="4">
    <source>
        <dbReference type="EMBL" id="VFT88495.1"/>
    </source>
</evidence>
<dbReference type="Pfam" id="PF01612">
    <property type="entry name" value="DNA_pol_A_exo1"/>
    <property type="match status" value="1"/>
</dbReference>
<name>A0A485KTI5_9STRA</name>
<dbReference type="AlphaFoldDB" id="A0A485KTI5"/>
<feature type="domain" description="3'-5' exonuclease" evidence="2">
    <location>
        <begin position="47"/>
        <end position="230"/>
    </location>
</feature>
<feature type="region of interest" description="Disordered" evidence="1">
    <location>
        <begin position="409"/>
        <end position="444"/>
    </location>
</feature>
<dbReference type="InterPro" id="IPR002562">
    <property type="entry name" value="3'-5'_exonuclease_dom"/>
</dbReference>
<organism evidence="4 5">
    <name type="scientific">Aphanomyces stellatus</name>
    <dbReference type="NCBI Taxonomy" id="120398"/>
    <lineage>
        <taxon>Eukaryota</taxon>
        <taxon>Sar</taxon>
        <taxon>Stramenopiles</taxon>
        <taxon>Oomycota</taxon>
        <taxon>Saprolegniomycetes</taxon>
        <taxon>Saprolegniales</taxon>
        <taxon>Verrucalvaceae</taxon>
        <taxon>Aphanomyces</taxon>
    </lineage>
</organism>
<dbReference type="InterPro" id="IPR012337">
    <property type="entry name" value="RNaseH-like_sf"/>
</dbReference>
<dbReference type="OrthoDB" id="47557at2759"/>
<proteinExistence type="predicted"/>
<dbReference type="Proteomes" id="UP000332933">
    <property type="component" value="Unassembled WGS sequence"/>
</dbReference>
<dbReference type="PANTHER" id="PTHR47765:SF2">
    <property type="entry name" value="EXONUCLEASE MUT-7 HOMOLOG"/>
    <property type="match status" value="1"/>
</dbReference>
<dbReference type="Gene3D" id="3.30.420.10">
    <property type="entry name" value="Ribonuclease H-like superfamily/Ribonuclease H"/>
    <property type="match status" value="1"/>
</dbReference>
<dbReference type="EMBL" id="CAADRA010005318">
    <property type="protein sequence ID" value="VFT88495.1"/>
    <property type="molecule type" value="Genomic_DNA"/>
</dbReference>
<dbReference type="EMBL" id="VJMH01005297">
    <property type="protein sequence ID" value="KAF0697666.1"/>
    <property type="molecule type" value="Genomic_DNA"/>
</dbReference>
<dbReference type="Gene3D" id="3.30.160.60">
    <property type="entry name" value="Classic Zinc Finger"/>
    <property type="match status" value="1"/>
</dbReference>
<accession>A0A485KTI5</accession>
<evidence type="ECO:0000313" key="3">
    <source>
        <dbReference type="EMBL" id="KAF0697666.1"/>
    </source>
</evidence>
<keyword evidence="5" id="KW-1185">Reference proteome</keyword>
<evidence type="ECO:0000259" key="2">
    <source>
        <dbReference type="Pfam" id="PF01612"/>
    </source>
</evidence>
<reference evidence="4 5" key="1">
    <citation type="submission" date="2019-03" db="EMBL/GenBank/DDBJ databases">
        <authorList>
            <person name="Gaulin E."/>
            <person name="Dumas B."/>
        </authorList>
    </citation>
    <scope>NUCLEOTIDE SEQUENCE [LARGE SCALE GENOMIC DNA]</scope>
    <source>
        <strain evidence="4">CBS 568.67</strain>
    </source>
</reference>
<dbReference type="SUPFAM" id="SSF53098">
    <property type="entry name" value="Ribonuclease H-like"/>
    <property type="match status" value="1"/>
</dbReference>
<dbReference type="InterPro" id="IPR052408">
    <property type="entry name" value="Exonuclease_MUT-7-like"/>
</dbReference>
<dbReference type="PANTHER" id="PTHR47765">
    <property type="entry name" value="3'-5' EXONUCLEASE DOMAIN-CONTAINING PROTEIN"/>
    <property type="match status" value="1"/>
</dbReference>
<reference evidence="3" key="2">
    <citation type="submission" date="2019-06" db="EMBL/GenBank/DDBJ databases">
        <title>Genomics analysis of Aphanomyces spp. identifies a new class of oomycete effector associated with host adaptation.</title>
        <authorList>
            <person name="Gaulin E."/>
        </authorList>
    </citation>
    <scope>NUCLEOTIDE SEQUENCE</scope>
    <source>
        <strain evidence="3">CBS 578.67</strain>
    </source>
</reference>
<gene>
    <name evidence="4" type="primary">Aste57867_11637</name>
    <name evidence="3" type="ORF">As57867_011594</name>
    <name evidence="4" type="ORF">ASTE57867_11637</name>
</gene>
<sequence length="464" mass="52315">MPSMKRKTPTAPCCDIDVMNVFKSKDTFAKALAAAPSVQVKKEKRVQFISDPSQVAYCHERFRDAVIIGLDTETKPEFQRGAPQNKTSLLQIATRDAAGKEEVFIFDLLALKPIHYNKMLSDVFLAPHVLKMGQSLMGDLKELHAAYPRASCFREIRGALEANDLFRVVEGQTQPMMSLQKLVFYSLREKLVKTHQKSNWNRRPLAPGQLAYAALDAWVLLWIHDDLCRRIRRVRPSFDPTKLARVLDVTVDELYTCPVCTRHFKSDQAFFNHSSTCDGTKAGAKKDTITCTHCPRGFASDEALAQHSTHCKAKLGKTKSTVVSTTPTPPCYCGRQDGIDGTAWLGAGHSVHRMCEAYKMFASRIKDTVLWTCVECDKAFDAPELLVYHHGLCQREKESAVNHVRFALSSESASERTSEDEDDDEREKKRRRYQRTASEDFVDSTEEDELWSAVGKVGGDIQIE</sequence>
<dbReference type="GO" id="GO:0003676">
    <property type="term" value="F:nucleic acid binding"/>
    <property type="evidence" value="ECO:0007669"/>
    <property type="project" value="InterPro"/>
</dbReference>
<evidence type="ECO:0000313" key="5">
    <source>
        <dbReference type="Proteomes" id="UP000332933"/>
    </source>
</evidence>
<protein>
    <submittedName>
        <fullName evidence="4">Aste57867_11637 protein</fullName>
    </submittedName>
</protein>
<dbReference type="GO" id="GO:0006139">
    <property type="term" value="P:nucleobase-containing compound metabolic process"/>
    <property type="evidence" value="ECO:0007669"/>
    <property type="project" value="InterPro"/>
</dbReference>
<evidence type="ECO:0000256" key="1">
    <source>
        <dbReference type="SAM" id="MobiDB-lite"/>
    </source>
</evidence>